<evidence type="ECO:0000259" key="5">
    <source>
        <dbReference type="PROSITE" id="PS50977"/>
    </source>
</evidence>
<keyword evidence="7" id="KW-1185">Reference proteome</keyword>
<evidence type="ECO:0000313" key="7">
    <source>
        <dbReference type="Proteomes" id="UP000322077"/>
    </source>
</evidence>
<keyword evidence="2 4" id="KW-0238">DNA-binding</keyword>
<reference evidence="6 7" key="1">
    <citation type="submission" date="2019-08" db="EMBL/GenBank/DDBJ databases">
        <authorList>
            <person name="Wang G."/>
            <person name="Xu Z."/>
        </authorList>
    </citation>
    <scope>NUCLEOTIDE SEQUENCE [LARGE SCALE GENOMIC DNA]</scope>
    <source>
        <strain evidence="6 7">ZX</strain>
    </source>
</reference>
<dbReference type="AlphaFoldDB" id="A0A5D9BYZ2"/>
<dbReference type="EMBL" id="VTOU01000007">
    <property type="protein sequence ID" value="TZG24127.1"/>
    <property type="molecule type" value="Genomic_DNA"/>
</dbReference>
<feature type="domain" description="HTH tetR-type" evidence="5">
    <location>
        <begin position="17"/>
        <end position="77"/>
    </location>
</feature>
<dbReference type="InterPro" id="IPR001647">
    <property type="entry name" value="HTH_TetR"/>
</dbReference>
<dbReference type="Proteomes" id="UP000322077">
    <property type="component" value="Unassembled WGS sequence"/>
</dbReference>
<dbReference type="Gene3D" id="1.10.357.10">
    <property type="entry name" value="Tetracycline Repressor, domain 2"/>
    <property type="match status" value="1"/>
</dbReference>
<proteinExistence type="predicted"/>
<dbReference type="PROSITE" id="PS50977">
    <property type="entry name" value="HTH_TETR_2"/>
    <property type="match status" value="1"/>
</dbReference>
<accession>A0A5D9BYZ2</accession>
<evidence type="ECO:0000256" key="3">
    <source>
        <dbReference type="ARBA" id="ARBA00023163"/>
    </source>
</evidence>
<dbReference type="SUPFAM" id="SSF46689">
    <property type="entry name" value="Homeodomain-like"/>
    <property type="match status" value="1"/>
</dbReference>
<dbReference type="PROSITE" id="PS01081">
    <property type="entry name" value="HTH_TETR_1"/>
    <property type="match status" value="1"/>
</dbReference>
<dbReference type="InterPro" id="IPR023772">
    <property type="entry name" value="DNA-bd_HTH_TetR-type_CS"/>
</dbReference>
<evidence type="ECO:0000256" key="2">
    <source>
        <dbReference type="ARBA" id="ARBA00023125"/>
    </source>
</evidence>
<feature type="DNA-binding region" description="H-T-H motif" evidence="4">
    <location>
        <begin position="40"/>
        <end position="59"/>
    </location>
</feature>
<name>A0A5D9BYZ2_9SPHN</name>
<dbReference type="Pfam" id="PF02909">
    <property type="entry name" value="TetR_C_1"/>
    <property type="match status" value="1"/>
</dbReference>
<protein>
    <recommendedName>
        <fullName evidence="5">HTH tetR-type domain-containing protein</fullName>
    </recommendedName>
</protein>
<keyword evidence="1" id="KW-0805">Transcription regulation</keyword>
<dbReference type="SUPFAM" id="SSF48498">
    <property type="entry name" value="Tetracyclin repressor-like, C-terminal domain"/>
    <property type="match status" value="1"/>
</dbReference>
<sequence length="235" mass="25882">MRDRDSDSRGQARRSVGRPRSLTLRQVVEAGKELGLEHLSISAVAMRLGVGLGTIYTYVENKDELYSLVAVALSERPAIRDDGQHWADIIRANAAHDYELLAREPELLRLVVSGAVGPEEGLIALETQVALLVTRGFTPEKAFELCRESGRIAVGAAVSAAMARAWERQGETRRVKVTRALLEAPDDQFPHLRAIGSALTDDERYSDYRPLLERVLTQVAFERGEALPPASILSI</sequence>
<dbReference type="GO" id="GO:0045892">
    <property type="term" value="P:negative regulation of DNA-templated transcription"/>
    <property type="evidence" value="ECO:0007669"/>
    <property type="project" value="InterPro"/>
</dbReference>
<dbReference type="InterPro" id="IPR009057">
    <property type="entry name" value="Homeodomain-like_sf"/>
</dbReference>
<evidence type="ECO:0000313" key="6">
    <source>
        <dbReference type="EMBL" id="TZG24127.1"/>
    </source>
</evidence>
<organism evidence="6 7">
    <name type="scientific">Sphingomonas montanisoli</name>
    <dbReference type="NCBI Taxonomy" id="2606412"/>
    <lineage>
        <taxon>Bacteria</taxon>
        <taxon>Pseudomonadati</taxon>
        <taxon>Pseudomonadota</taxon>
        <taxon>Alphaproteobacteria</taxon>
        <taxon>Sphingomonadales</taxon>
        <taxon>Sphingomonadaceae</taxon>
        <taxon>Sphingomonas</taxon>
    </lineage>
</organism>
<dbReference type="InterPro" id="IPR004111">
    <property type="entry name" value="Repressor_TetR_C"/>
</dbReference>
<dbReference type="GO" id="GO:0003677">
    <property type="term" value="F:DNA binding"/>
    <property type="evidence" value="ECO:0007669"/>
    <property type="project" value="UniProtKB-UniRule"/>
</dbReference>
<evidence type="ECO:0000256" key="1">
    <source>
        <dbReference type="ARBA" id="ARBA00023015"/>
    </source>
</evidence>
<evidence type="ECO:0000256" key="4">
    <source>
        <dbReference type="PROSITE-ProRule" id="PRU00335"/>
    </source>
</evidence>
<comment type="caution">
    <text evidence="6">The sequence shown here is derived from an EMBL/GenBank/DDBJ whole genome shotgun (WGS) entry which is preliminary data.</text>
</comment>
<keyword evidence="3" id="KW-0804">Transcription</keyword>
<gene>
    <name evidence="6" type="ORF">FYJ91_20040</name>
</gene>
<dbReference type="InterPro" id="IPR036271">
    <property type="entry name" value="Tet_transcr_reg_TetR-rel_C_sf"/>
</dbReference>